<dbReference type="SUPFAM" id="SSF52075">
    <property type="entry name" value="Outer arm dynein light chain 1"/>
    <property type="match status" value="1"/>
</dbReference>
<dbReference type="EMBL" id="JABSTU010000011">
    <property type="protein sequence ID" value="KAH8009333.1"/>
    <property type="molecule type" value="Genomic_DNA"/>
</dbReference>
<dbReference type="VEuPathDB" id="VectorBase:LOC119177757"/>
<keyword evidence="1" id="KW-0433">Leucine-rich repeat</keyword>
<dbReference type="SMART" id="SM00364">
    <property type="entry name" value="LRR_BAC"/>
    <property type="match status" value="3"/>
</dbReference>
<dbReference type="InterPro" id="IPR050216">
    <property type="entry name" value="LRR_domain-containing"/>
</dbReference>
<dbReference type="Pfam" id="PF00560">
    <property type="entry name" value="LRR_1"/>
    <property type="match status" value="1"/>
</dbReference>
<reference evidence="3" key="2">
    <citation type="submission" date="2021-09" db="EMBL/GenBank/DDBJ databases">
        <authorList>
            <person name="Jia N."/>
            <person name="Wang J."/>
            <person name="Shi W."/>
            <person name="Du L."/>
            <person name="Sun Y."/>
            <person name="Zhan W."/>
            <person name="Jiang J."/>
            <person name="Wang Q."/>
            <person name="Zhang B."/>
            <person name="Ji P."/>
            <person name="Sakyi L.B."/>
            <person name="Cui X."/>
            <person name="Yuan T."/>
            <person name="Jiang B."/>
            <person name="Yang W."/>
            <person name="Lam T.T.-Y."/>
            <person name="Chang Q."/>
            <person name="Ding S."/>
            <person name="Wang X."/>
            <person name="Zhu J."/>
            <person name="Ruan X."/>
            <person name="Zhao L."/>
            <person name="Wei J."/>
            <person name="Que T."/>
            <person name="Du C."/>
            <person name="Cheng J."/>
            <person name="Dai P."/>
            <person name="Han X."/>
            <person name="Huang E."/>
            <person name="Gao Y."/>
            <person name="Liu J."/>
            <person name="Shao H."/>
            <person name="Ye R."/>
            <person name="Li L."/>
            <person name="Wei W."/>
            <person name="Wang X."/>
            <person name="Wang C."/>
            <person name="Huo Q."/>
            <person name="Li W."/>
            <person name="Guo W."/>
            <person name="Chen H."/>
            <person name="Chen S."/>
            <person name="Zhou L."/>
            <person name="Zhou L."/>
            <person name="Ni X."/>
            <person name="Tian J."/>
            <person name="Zhou Y."/>
            <person name="Sheng Y."/>
            <person name="Liu T."/>
            <person name="Pan Y."/>
            <person name="Xia L."/>
            <person name="Li J."/>
            <person name="Zhao F."/>
            <person name="Cao W."/>
        </authorList>
    </citation>
    <scope>NUCLEOTIDE SEQUENCE</scope>
    <source>
        <strain evidence="3">Rmic-2018</strain>
        <tissue evidence="3">Larvae</tissue>
    </source>
</reference>
<evidence type="ECO:0000256" key="1">
    <source>
        <dbReference type="ARBA" id="ARBA00022614"/>
    </source>
</evidence>
<gene>
    <name evidence="3" type="ORF">HPB51_015656</name>
</gene>
<accession>A0A9J6D5K0</accession>
<name>A0A9J6D5K0_RHIMP</name>
<evidence type="ECO:0000313" key="3">
    <source>
        <dbReference type="EMBL" id="KAH8009333.1"/>
    </source>
</evidence>
<reference evidence="3" key="1">
    <citation type="journal article" date="2020" name="Cell">
        <title>Large-Scale Comparative Analyses of Tick Genomes Elucidate Their Genetic Diversity and Vector Capacities.</title>
        <authorList>
            <consortium name="Tick Genome and Microbiome Consortium (TIGMIC)"/>
            <person name="Jia N."/>
            <person name="Wang J."/>
            <person name="Shi W."/>
            <person name="Du L."/>
            <person name="Sun Y."/>
            <person name="Zhan W."/>
            <person name="Jiang J.F."/>
            <person name="Wang Q."/>
            <person name="Zhang B."/>
            <person name="Ji P."/>
            <person name="Bell-Sakyi L."/>
            <person name="Cui X.M."/>
            <person name="Yuan T.T."/>
            <person name="Jiang B.G."/>
            <person name="Yang W.F."/>
            <person name="Lam T.T."/>
            <person name="Chang Q.C."/>
            <person name="Ding S.J."/>
            <person name="Wang X.J."/>
            <person name="Zhu J.G."/>
            <person name="Ruan X.D."/>
            <person name="Zhao L."/>
            <person name="Wei J.T."/>
            <person name="Ye R.Z."/>
            <person name="Que T.C."/>
            <person name="Du C.H."/>
            <person name="Zhou Y.H."/>
            <person name="Cheng J.X."/>
            <person name="Dai P.F."/>
            <person name="Guo W.B."/>
            <person name="Han X.H."/>
            <person name="Huang E.J."/>
            <person name="Li L.F."/>
            <person name="Wei W."/>
            <person name="Gao Y.C."/>
            <person name="Liu J.Z."/>
            <person name="Shao H.Z."/>
            <person name="Wang X."/>
            <person name="Wang C.C."/>
            <person name="Yang T.C."/>
            <person name="Huo Q.B."/>
            <person name="Li W."/>
            <person name="Chen H.Y."/>
            <person name="Chen S.E."/>
            <person name="Zhou L.G."/>
            <person name="Ni X.B."/>
            <person name="Tian J.H."/>
            <person name="Sheng Y."/>
            <person name="Liu T."/>
            <person name="Pan Y.S."/>
            <person name="Xia L.Y."/>
            <person name="Li J."/>
            <person name="Zhao F."/>
            <person name="Cao W.C."/>
        </authorList>
    </citation>
    <scope>NUCLEOTIDE SEQUENCE</scope>
    <source>
        <strain evidence="3">Rmic-2018</strain>
    </source>
</reference>
<organism evidence="3 4">
    <name type="scientific">Rhipicephalus microplus</name>
    <name type="common">Cattle tick</name>
    <name type="synonym">Boophilus microplus</name>
    <dbReference type="NCBI Taxonomy" id="6941"/>
    <lineage>
        <taxon>Eukaryota</taxon>
        <taxon>Metazoa</taxon>
        <taxon>Ecdysozoa</taxon>
        <taxon>Arthropoda</taxon>
        <taxon>Chelicerata</taxon>
        <taxon>Arachnida</taxon>
        <taxon>Acari</taxon>
        <taxon>Parasitiformes</taxon>
        <taxon>Ixodida</taxon>
        <taxon>Ixodoidea</taxon>
        <taxon>Ixodidae</taxon>
        <taxon>Rhipicephalinae</taxon>
        <taxon>Rhipicephalus</taxon>
        <taxon>Boophilus</taxon>
    </lineage>
</organism>
<proteinExistence type="predicted"/>
<evidence type="ECO:0000313" key="4">
    <source>
        <dbReference type="Proteomes" id="UP000821866"/>
    </source>
</evidence>
<dbReference type="GO" id="GO:0005737">
    <property type="term" value="C:cytoplasm"/>
    <property type="evidence" value="ECO:0007669"/>
    <property type="project" value="TreeGrafter"/>
</dbReference>
<sequence length="103" mass="11604">MSHQVCSEDVSCNELSQLPPGIGELQALRSLRVRRNQLSELPAELCRLRLWRLDVSENQLARLPPLLRLMSSLRHLLVDGNPLVSPPAFVRLPMGFFADSLCD</sequence>
<dbReference type="AlphaFoldDB" id="A0A9J6D5K0"/>
<keyword evidence="2" id="KW-0677">Repeat</keyword>
<comment type="caution">
    <text evidence="3">The sequence shown here is derived from an EMBL/GenBank/DDBJ whole genome shotgun (WGS) entry which is preliminary data.</text>
</comment>
<dbReference type="InterPro" id="IPR032675">
    <property type="entry name" value="LRR_dom_sf"/>
</dbReference>
<dbReference type="Gene3D" id="3.80.10.10">
    <property type="entry name" value="Ribonuclease Inhibitor"/>
    <property type="match status" value="1"/>
</dbReference>
<dbReference type="PANTHER" id="PTHR48051">
    <property type="match status" value="1"/>
</dbReference>
<dbReference type="PANTHER" id="PTHR48051:SF13">
    <property type="entry name" value="LEUCINE-RICH REPEAT-CONTAINING PROTEIN 30"/>
    <property type="match status" value="1"/>
</dbReference>
<keyword evidence="4" id="KW-1185">Reference proteome</keyword>
<dbReference type="PROSITE" id="PS51450">
    <property type="entry name" value="LRR"/>
    <property type="match status" value="1"/>
</dbReference>
<protein>
    <submittedName>
        <fullName evidence="3">Uncharacterized protein</fullName>
    </submittedName>
</protein>
<dbReference type="InterPro" id="IPR001611">
    <property type="entry name" value="Leu-rich_rpt"/>
</dbReference>
<evidence type="ECO:0000256" key="2">
    <source>
        <dbReference type="ARBA" id="ARBA00022737"/>
    </source>
</evidence>
<dbReference type="Proteomes" id="UP000821866">
    <property type="component" value="Chromosome 9"/>
</dbReference>